<comment type="caution">
    <text evidence="6">The sequence shown here is derived from an EMBL/GenBank/DDBJ whole genome shotgun (WGS) entry which is preliminary data.</text>
</comment>
<dbReference type="PANTHER" id="PTHR12907:SF26">
    <property type="entry name" value="HIF PROLYL HYDROXYLASE, ISOFORM C"/>
    <property type="match status" value="1"/>
</dbReference>
<dbReference type="Pfam" id="PF13640">
    <property type="entry name" value="2OG-FeII_Oxy_3"/>
    <property type="match status" value="1"/>
</dbReference>
<keyword evidence="7" id="KW-1185">Reference proteome</keyword>
<feature type="domain" description="Prolyl 4-hydroxylase alpha subunit" evidence="5">
    <location>
        <begin position="26"/>
        <end position="207"/>
    </location>
</feature>
<evidence type="ECO:0000256" key="1">
    <source>
        <dbReference type="ARBA" id="ARBA00001961"/>
    </source>
</evidence>
<dbReference type="Proteomes" id="UP000257039">
    <property type="component" value="Unassembled WGS sequence"/>
</dbReference>
<dbReference type="AlphaFoldDB" id="A0A4P9VFY1"/>
<dbReference type="InterPro" id="IPR044862">
    <property type="entry name" value="Pro_4_hyd_alph_FE2OG_OXY"/>
</dbReference>
<evidence type="ECO:0000259" key="5">
    <source>
        <dbReference type="SMART" id="SM00702"/>
    </source>
</evidence>
<dbReference type="Gene3D" id="2.60.120.620">
    <property type="entry name" value="q2cbj1_9rhob like domain"/>
    <property type="match status" value="1"/>
</dbReference>
<evidence type="ECO:0000256" key="2">
    <source>
        <dbReference type="ARBA" id="ARBA00022896"/>
    </source>
</evidence>
<keyword evidence="2" id="KW-0847">Vitamin C</keyword>
<keyword evidence="4" id="KW-0560">Oxidoreductase</keyword>
<dbReference type="PANTHER" id="PTHR12907">
    <property type="entry name" value="EGL NINE HOMOLOG-RELATED"/>
    <property type="match status" value="1"/>
</dbReference>
<accession>A0A4P9VFY1</accession>
<dbReference type="InterPro" id="IPR051559">
    <property type="entry name" value="HIF_prolyl_hydroxylases"/>
</dbReference>
<dbReference type="SMART" id="SM00702">
    <property type="entry name" value="P4Hc"/>
    <property type="match status" value="1"/>
</dbReference>
<evidence type="ECO:0000256" key="4">
    <source>
        <dbReference type="ARBA" id="ARBA00023002"/>
    </source>
</evidence>
<sequence>MECSPAVQSFSQERLFTLVTEDLFKQGWSVQQNALPSVLLQGLVDEINYFDNKQLLMPAAIGRHNQKVLDQSIRSDRTLWFDGRSPTQMALLSLLDTFRLKLNQSLWLGLDEVECHYAIYDKGSFYKRHLDAFNGNESRVVSIVFYLNSGWHEADGGALKLYSVNSSKVVKMVLPEKGTCVCFMSCEIPHEVLPSLRSRMSIAGWFRRQSVAEKSLGL</sequence>
<evidence type="ECO:0000313" key="6">
    <source>
        <dbReference type="EMBL" id="RDH42025.1"/>
    </source>
</evidence>
<dbReference type="GO" id="GO:0031418">
    <property type="term" value="F:L-ascorbic acid binding"/>
    <property type="evidence" value="ECO:0007669"/>
    <property type="project" value="UniProtKB-KW"/>
</dbReference>
<dbReference type="InterPro" id="IPR006620">
    <property type="entry name" value="Pro_4_hyd_alph"/>
</dbReference>
<dbReference type="GO" id="GO:0071456">
    <property type="term" value="P:cellular response to hypoxia"/>
    <property type="evidence" value="ECO:0007669"/>
    <property type="project" value="TreeGrafter"/>
</dbReference>
<comment type="cofactor">
    <cofactor evidence="1">
        <name>L-ascorbate</name>
        <dbReference type="ChEBI" id="CHEBI:38290"/>
    </cofactor>
</comment>
<organism evidence="6 7">
    <name type="scientific">Zooshikella ganghwensis</name>
    <dbReference type="NCBI Taxonomy" id="202772"/>
    <lineage>
        <taxon>Bacteria</taxon>
        <taxon>Pseudomonadati</taxon>
        <taxon>Pseudomonadota</taxon>
        <taxon>Gammaproteobacteria</taxon>
        <taxon>Oceanospirillales</taxon>
        <taxon>Zooshikellaceae</taxon>
        <taxon>Zooshikella</taxon>
    </lineage>
</organism>
<protein>
    <submittedName>
        <fullName evidence="6">2OG-Fe(II) oxygenase</fullName>
    </submittedName>
</protein>
<reference evidence="6 7" key="1">
    <citation type="submission" date="2017-04" db="EMBL/GenBank/DDBJ databases">
        <title>Draft genome sequence of Zooshikella ganghwensis VG4 isolated from Red Sea sediments.</title>
        <authorList>
            <person name="Rehman Z."/>
            <person name="Alam I."/>
            <person name="Kamau A."/>
            <person name="Bajic V."/>
            <person name="Leiknes T."/>
        </authorList>
    </citation>
    <scope>NUCLEOTIDE SEQUENCE [LARGE SCALE GENOMIC DNA]</scope>
    <source>
        <strain evidence="6 7">VG4</strain>
    </source>
</reference>
<dbReference type="GO" id="GO:0008198">
    <property type="term" value="F:ferrous iron binding"/>
    <property type="evidence" value="ECO:0007669"/>
    <property type="project" value="TreeGrafter"/>
</dbReference>
<dbReference type="EMBL" id="NDXW01000001">
    <property type="protein sequence ID" value="RDH42025.1"/>
    <property type="molecule type" value="Genomic_DNA"/>
</dbReference>
<keyword evidence="3" id="KW-0223">Dioxygenase</keyword>
<evidence type="ECO:0000256" key="3">
    <source>
        <dbReference type="ARBA" id="ARBA00022964"/>
    </source>
</evidence>
<evidence type="ECO:0000313" key="7">
    <source>
        <dbReference type="Proteomes" id="UP000257039"/>
    </source>
</evidence>
<gene>
    <name evidence="6" type="ORF">B9G39_00415</name>
</gene>
<proteinExistence type="predicted"/>
<dbReference type="GO" id="GO:0031543">
    <property type="term" value="F:peptidyl-proline dioxygenase activity"/>
    <property type="evidence" value="ECO:0007669"/>
    <property type="project" value="TreeGrafter"/>
</dbReference>
<dbReference type="RefSeq" id="WP_094785596.1">
    <property type="nucleotide sequence ID" value="NZ_NDXW01000001.1"/>
</dbReference>
<name>A0A4P9VFY1_9GAMM</name>